<evidence type="ECO:0000313" key="1">
    <source>
        <dbReference type="EMBL" id="EWY83287.1"/>
    </source>
</evidence>
<name>W9HLX0_FUSOX</name>
<dbReference type="AlphaFoldDB" id="W9HLX0"/>
<evidence type="ECO:0008006" key="3">
    <source>
        <dbReference type="Google" id="ProtNLM"/>
    </source>
</evidence>
<organism evidence="1 2">
    <name type="scientific">Fusarium oxysporum NRRL 32931</name>
    <dbReference type="NCBI Taxonomy" id="660029"/>
    <lineage>
        <taxon>Eukaryota</taxon>
        <taxon>Fungi</taxon>
        <taxon>Dikarya</taxon>
        <taxon>Ascomycota</taxon>
        <taxon>Pezizomycotina</taxon>
        <taxon>Sordariomycetes</taxon>
        <taxon>Hypocreomycetidae</taxon>
        <taxon>Hypocreales</taxon>
        <taxon>Nectriaceae</taxon>
        <taxon>Fusarium</taxon>
        <taxon>Fusarium oxysporum species complex</taxon>
    </lineage>
</organism>
<gene>
    <name evidence="1" type="ORF">FOYG_13126</name>
</gene>
<dbReference type="EMBL" id="JH717847">
    <property type="protein sequence ID" value="EWY83287.1"/>
    <property type="molecule type" value="Genomic_DNA"/>
</dbReference>
<reference evidence="1 2" key="1">
    <citation type="submission" date="2011-06" db="EMBL/GenBank/DDBJ databases">
        <title>The Genome Sequence of Fusarium oxysporum FOSC 3-a.</title>
        <authorList>
            <consortium name="The Broad Institute Genome Sequencing Platform"/>
            <person name="Ma L.-J."/>
            <person name="Gale L.R."/>
            <person name="Schwartz D.C."/>
            <person name="Zhou S."/>
            <person name="Corby-Kistler H."/>
            <person name="Young S.K."/>
            <person name="Zeng Q."/>
            <person name="Gargeya S."/>
            <person name="Fitzgerald M."/>
            <person name="Haas B."/>
            <person name="Abouelleil A."/>
            <person name="Alvarado L."/>
            <person name="Arachchi H.M."/>
            <person name="Berlin A."/>
            <person name="Brown A."/>
            <person name="Chapman S.B."/>
            <person name="Chen Z."/>
            <person name="Dunbar C."/>
            <person name="Freedman E."/>
            <person name="Gearin G."/>
            <person name="Gellesch M."/>
            <person name="Goldberg J."/>
            <person name="Griggs A."/>
            <person name="Gujja S."/>
            <person name="Heiman D."/>
            <person name="Howarth C."/>
            <person name="Larson L."/>
            <person name="Lui A."/>
            <person name="MacDonald P.J.P."/>
            <person name="Mehta T."/>
            <person name="Montmayeur A."/>
            <person name="Murphy C."/>
            <person name="Neiman D."/>
            <person name="Pearson M."/>
            <person name="Priest M."/>
            <person name="Roberts A."/>
            <person name="Saif S."/>
            <person name="Shea T."/>
            <person name="Shenoy N."/>
            <person name="Sisk P."/>
            <person name="Stolte C."/>
            <person name="Sykes S."/>
            <person name="Wortman J."/>
            <person name="Nusbaum C."/>
            <person name="Birren B."/>
        </authorList>
    </citation>
    <scope>NUCLEOTIDE SEQUENCE [LARGE SCALE GENOMIC DNA]</scope>
    <source>
        <strain evidence="2">FOSC 3-a</strain>
    </source>
</reference>
<protein>
    <recommendedName>
        <fullName evidence="3">Fungal N-terminal domain-containing protein</fullName>
    </recommendedName>
</protein>
<dbReference type="OrthoDB" id="1577640at2759"/>
<proteinExistence type="predicted"/>
<evidence type="ECO:0000313" key="2">
    <source>
        <dbReference type="Proteomes" id="UP000030753"/>
    </source>
</evidence>
<sequence length="1013" mass="114421">MADPLSIASGVAGLVSLGLTLCGGLHNYFSNVKGRHQDIETASRSLTLLQSNIFIIQSSTLKLGHRHALSANGVNQGLANCEFELVALQQLMLNLTRDEGLSDITGKLRKQIMIVRYPFDQKKLIQLQDQLSKANATLSSFVQNFNLDINIGISEDLQILKNYTNANDSITHNMLGTIARRLDTIGPAVQRNEMEVATASLHIQENCLSTSSHVSDIAVQPRYVRNSQKEASVISKLNDLKCTCSDPPLSSIHRKSSYVNRSWGDWVISREEHKRQCHRPGCMFFSQSLQTSKTTLSYLGFRYWLSQSLSLLLTRDYPAGAYSLSFGIQACNVVKSSPAFQAIIELGWKYEAMRTYWAPYINSGRRPLCLREEVSILLQRLRTIYTSGAASPFDVDENGKNIAHICMNLHREQLIGRILEEGISFEDVFELTRSLLLYMFDLGVPITASSFYQETIISDFWTIGYLKRLPRWYHFITTLDTSFCIEDIAHSKPRYWAPPLDPEALQVWAEYPEIAEAFGFSNIFRAVMQRDRQKLEAITMGDQPPPGILETDVYGRNILHASITWPEGLDLLLQQSQAVSLLCDSDSIPVSPLQIAIQLSGRICTQAEKWVLCEDCHCAVTAQQLLDADCCLPGHLMSPKFMQQCSLRCRKLLFKHLEDRRRRLRDLSLAILPSKVIERYGVTVDSVPDATAAFLWEELQSRSDEWRKQGFRISGGLKPFYRKYHSGGLFEHWLPPKVCSLAGEFRIRLSDEGGFRPLLARVAALHGGELELSATYLNWLMKHDLKLEYVTDGFQTSVLHEFGGRIGRILAFVFPHQNANSPYSWSGEGISLITKICNSELQSNLPCSCISGAFNRPLTFLFSGFTVNALSRLPGKLHVISSIRNLVALIKKEIANVDTSYLARCAVHTMTMEALGIRHVGPCPEDGSRTERRELADKDELAEILDEDRLLLERLRDLDEEFEREFQSRNESVVDFLGGYYSERMLEVLREVDVSPTDDYRRELLAAGLILTE</sequence>
<dbReference type="Proteomes" id="UP000030753">
    <property type="component" value="Unassembled WGS sequence"/>
</dbReference>
<accession>W9HLX0</accession>